<dbReference type="InterPro" id="IPR028896">
    <property type="entry name" value="GcvT/YgfZ/DmdA"/>
</dbReference>
<reference evidence="5 6" key="1">
    <citation type="submission" date="2022-04" db="EMBL/GenBank/DDBJ databases">
        <title>Diverse halophilic archaea isolated from saline environments.</title>
        <authorList>
            <person name="Cui H.-L."/>
        </authorList>
    </citation>
    <scope>NUCLEOTIDE SEQUENCE [LARGE SCALE GENOMIC DNA]</scope>
    <source>
        <strain evidence="5 6">XZYJT49</strain>
    </source>
</reference>
<dbReference type="PANTHER" id="PTHR43757">
    <property type="entry name" value="AMINOMETHYLTRANSFERASE"/>
    <property type="match status" value="1"/>
</dbReference>
<dbReference type="Gene3D" id="3.30.1360.120">
    <property type="entry name" value="Probable tRNA modification gtpase trme, domain 1"/>
    <property type="match status" value="1"/>
</dbReference>
<evidence type="ECO:0000256" key="1">
    <source>
        <dbReference type="ARBA" id="ARBA00022946"/>
    </source>
</evidence>
<dbReference type="InterPro" id="IPR017703">
    <property type="entry name" value="YgfZ/GCV_T_CS"/>
</dbReference>
<dbReference type="AlphaFoldDB" id="A0A8U0HP02"/>
<dbReference type="Proteomes" id="UP000830729">
    <property type="component" value="Chromosome"/>
</dbReference>
<name>A0A8U0HP02_9EURY</name>
<dbReference type="Pfam" id="PF01571">
    <property type="entry name" value="GCV_T"/>
    <property type="match status" value="1"/>
</dbReference>
<feature type="binding site" evidence="2">
    <location>
        <position position="191"/>
    </location>
    <ligand>
        <name>substrate</name>
    </ligand>
</feature>
<dbReference type="PANTHER" id="PTHR43757:SF2">
    <property type="entry name" value="AMINOMETHYLTRANSFERASE, MITOCHONDRIAL"/>
    <property type="match status" value="1"/>
</dbReference>
<feature type="domain" description="GCVT N-terminal" evidence="3">
    <location>
        <begin position="6"/>
        <end position="266"/>
    </location>
</feature>
<dbReference type="InterPro" id="IPR013977">
    <property type="entry name" value="GcvT_C"/>
</dbReference>
<protein>
    <submittedName>
        <fullName evidence="5">Aminomethyltransferase family protein</fullName>
    </submittedName>
</protein>
<dbReference type="SUPFAM" id="SSF101790">
    <property type="entry name" value="Aminomethyltransferase beta-barrel domain"/>
    <property type="match status" value="1"/>
</dbReference>
<dbReference type="SUPFAM" id="SSF103025">
    <property type="entry name" value="Folate-binding domain"/>
    <property type="match status" value="1"/>
</dbReference>
<accession>A0A8U0HP02</accession>
<dbReference type="NCBIfam" id="TIGR03317">
    <property type="entry name" value="ygfZ_signature"/>
    <property type="match status" value="1"/>
</dbReference>
<keyword evidence="1" id="KW-0809">Transit peptide</keyword>
<evidence type="ECO:0000256" key="2">
    <source>
        <dbReference type="PIRSR" id="PIRSR006487-1"/>
    </source>
</evidence>
<evidence type="ECO:0000313" key="5">
    <source>
        <dbReference type="EMBL" id="UPV72755.1"/>
    </source>
</evidence>
<dbReference type="InterPro" id="IPR027266">
    <property type="entry name" value="TrmE/GcvT-like"/>
</dbReference>
<keyword evidence="6" id="KW-1185">Reference proteome</keyword>
<proteinExistence type="predicted"/>
<dbReference type="EMBL" id="CP096659">
    <property type="protein sequence ID" value="UPV72755.1"/>
    <property type="molecule type" value="Genomic_DNA"/>
</dbReference>
<dbReference type="Pfam" id="PF08669">
    <property type="entry name" value="GCV_T_C"/>
    <property type="match status" value="1"/>
</dbReference>
<evidence type="ECO:0000259" key="4">
    <source>
        <dbReference type="Pfam" id="PF08669"/>
    </source>
</evidence>
<evidence type="ECO:0000313" key="6">
    <source>
        <dbReference type="Proteomes" id="UP000830729"/>
    </source>
</evidence>
<dbReference type="RefSeq" id="WP_248648815.1">
    <property type="nucleotide sequence ID" value="NZ_CP096659.1"/>
</dbReference>
<dbReference type="GeneID" id="72185404"/>
<evidence type="ECO:0000259" key="3">
    <source>
        <dbReference type="Pfam" id="PF01571"/>
    </source>
</evidence>
<dbReference type="PIRSF" id="PIRSF006487">
    <property type="entry name" value="GcvT"/>
    <property type="match status" value="1"/>
</dbReference>
<feature type="domain" description="Aminomethyltransferase C-terminal" evidence="4">
    <location>
        <begin position="287"/>
        <end position="359"/>
    </location>
</feature>
<organism evidence="5 6">
    <name type="scientific">Halorussus limi</name>
    <dbReference type="NCBI Taxonomy" id="2938695"/>
    <lineage>
        <taxon>Archaea</taxon>
        <taxon>Methanobacteriati</taxon>
        <taxon>Methanobacteriota</taxon>
        <taxon>Stenosarchaea group</taxon>
        <taxon>Halobacteria</taxon>
        <taxon>Halobacteriales</taxon>
        <taxon>Haladaptataceae</taxon>
        <taxon>Halorussus</taxon>
    </lineage>
</organism>
<dbReference type="InterPro" id="IPR029043">
    <property type="entry name" value="GcvT/YgfZ_C"/>
</dbReference>
<dbReference type="KEGG" id="halx:M0R89_09355"/>
<dbReference type="InterPro" id="IPR006222">
    <property type="entry name" value="GCVT_N"/>
</dbReference>
<gene>
    <name evidence="5" type="ORF">M0R89_09355</name>
</gene>
<sequence length="371" mass="39549">MTVIEDQQADLGAEWTVVGDREVPADYGRPDRAHVAVRNVVGVTEMPYGVVTVGGDDRVEYVDNVVSNDVPTADGEGAYALLLDPQGGVELDMYVYNAGEQLLLFVPPGEAAALADEWREKVFIQDVEISVATDDFAVFGVHGPKATEKIASVLNGASSPAEHLSFVRGRIASVGVTVIRTDALTGEEGFEVVCTTGTTVNETGNERENAELVFDTLLNQGLNAAPFGRTTWESLTLEAGTPLFESELRGRIPNVVGLRNAVDFEKGCFVGQEVVSRVENRGQPSQRLVGLRPEAVPDSGAAVFSGDEAVGEVTRAVESPTEGDPVAFAVVDFEMDESELSVRVGGEEVSAEVGTLPFVEGSDRSARIPQY</sequence>